<accession>A0AAV6X5S5</accession>
<feature type="chain" id="PRO_5043922019" evidence="4">
    <location>
        <begin position="25"/>
        <end position="484"/>
    </location>
</feature>
<keyword evidence="3" id="KW-1133">Transmembrane helix</keyword>
<proteinExistence type="predicted"/>
<protein>
    <submittedName>
        <fullName evidence="5">Uncharacterized protein</fullName>
    </submittedName>
</protein>
<feature type="signal peptide" evidence="4">
    <location>
        <begin position="1"/>
        <end position="24"/>
    </location>
</feature>
<reference evidence="5" key="1">
    <citation type="submission" date="2019-10" db="EMBL/GenBank/DDBJ databases">
        <authorList>
            <person name="Zhang R."/>
            <person name="Pan Y."/>
            <person name="Wang J."/>
            <person name="Ma R."/>
            <person name="Yu S."/>
        </authorList>
    </citation>
    <scope>NUCLEOTIDE SEQUENCE</scope>
    <source>
        <strain evidence="5">LA-IB0</strain>
        <tissue evidence="5">Leaf</tissue>
    </source>
</reference>
<evidence type="ECO:0000313" key="5">
    <source>
        <dbReference type="EMBL" id="KAG8375302.1"/>
    </source>
</evidence>
<keyword evidence="3" id="KW-0812">Transmembrane</keyword>
<dbReference type="EMBL" id="WHWC01000010">
    <property type="protein sequence ID" value="KAG8375302.1"/>
    <property type="molecule type" value="Genomic_DNA"/>
</dbReference>
<keyword evidence="1" id="KW-0175">Coiled coil</keyword>
<dbReference type="Proteomes" id="UP000826271">
    <property type="component" value="Unassembled WGS sequence"/>
</dbReference>
<dbReference type="PANTHER" id="PTHR34360:SF1">
    <property type="entry name" value="OS08G0519400 PROTEIN"/>
    <property type="match status" value="1"/>
</dbReference>
<feature type="compositionally biased region" description="Basic residues" evidence="2">
    <location>
        <begin position="473"/>
        <end position="484"/>
    </location>
</feature>
<evidence type="ECO:0000256" key="1">
    <source>
        <dbReference type="SAM" id="Coils"/>
    </source>
</evidence>
<gene>
    <name evidence="5" type="ORF">BUALT_Bualt10G0086200</name>
</gene>
<evidence type="ECO:0000313" key="6">
    <source>
        <dbReference type="Proteomes" id="UP000826271"/>
    </source>
</evidence>
<evidence type="ECO:0000256" key="4">
    <source>
        <dbReference type="SAM" id="SignalP"/>
    </source>
</evidence>
<dbReference type="SUPFAM" id="SSF58113">
    <property type="entry name" value="Apolipoprotein A-I"/>
    <property type="match status" value="1"/>
</dbReference>
<name>A0AAV6X5S5_9LAMI</name>
<evidence type="ECO:0000256" key="3">
    <source>
        <dbReference type="SAM" id="Phobius"/>
    </source>
</evidence>
<dbReference type="Gene3D" id="1.20.5.1230">
    <property type="entry name" value="Apolipoprotein A-I"/>
    <property type="match status" value="1"/>
</dbReference>
<dbReference type="AlphaFoldDB" id="A0AAV6X5S5"/>
<comment type="caution">
    <text evidence="5">The sequence shown here is derived from an EMBL/GenBank/DDBJ whole genome shotgun (WGS) entry which is preliminary data.</text>
</comment>
<dbReference type="PANTHER" id="PTHR34360">
    <property type="entry name" value="OS08G0519400 PROTEIN"/>
    <property type="match status" value="1"/>
</dbReference>
<keyword evidence="6" id="KW-1185">Reference proteome</keyword>
<keyword evidence="3" id="KW-0472">Membrane</keyword>
<feature type="coiled-coil region" evidence="1">
    <location>
        <begin position="148"/>
        <end position="238"/>
    </location>
</feature>
<sequence>MAALKLFVFTVFLSLIFTNIRVNADASISDVDDEVKVVRSDGPDSAVLEQLKSKILVKHVNLFHWVVYVMNNGMMYLLSFVPSFSSVLLHFFLIYQESHIKEKSLETKEKDELIAAKEKIIKEKSDNILSLKSDVTSLQGKLDVIEQVGKTHAKAGELEKQVEKLKKEADLKIKEKELLEARATEAGKKVSELSSKFESLQKIIDEQKTKLRKTERALQIAEEELMKAKFEATSKTKELMEVHGAWLPPWLAVHCIHYQSLLEKNWKVHGKPALETLVQKASAIEKKAQVEEWAAPHMETVKTKWVPAMKEQWVVITTNVEPHVRTLTAKTIEIYDASKNAVTPHIIKVQELVDPYYQELRKVSNPYIDQVATATRPHVDKLRTALRPYTQEVVLAYGKFLESATTYHHQVQDKVQEKLNSHELTKPLATKELVWFSASAVLAFPIIFLLKICSAVFGTKPRKPVRNGNSNNTRRKGKRVHADK</sequence>
<feature type="transmembrane region" description="Helical" evidence="3">
    <location>
        <begin position="433"/>
        <end position="457"/>
    </location>
</feature>
<keyword evidence="4" id="KW-0732">Signal</keyword>
<evidence type="ECO:0000256" key="2">
    <source>
        <dbReference type="SAM" id="MobiDB-lite"/>
    </source>
</evidence>
<organism evidence="5 6">
    <name type="scientific">Buddleja alternifolia</name>
    <dbReference type="NCBI Taxonomy" id="168488"/>
    <lineage>
        <taxon>Eukaryota</taxon>
        <taxon>Viridiplantae</taxon>
        <taxon>Streptophyta</taxon>
        <taxon>Embryophyta</taxon>
        <taxon>Tracheophyta</taxon>
        <taxon>Spermatophyta</taxon>
        <taxon>Magnoliopsida</taxon>
        <taxon>eudicotyledons</taxon>
        <taxon>Gunneridae</taxon>
        <taxon>Pentapetalae</taxon>
        <taxon>asterids</taxon>
        <taxon>lamiids</taxon>
        <taxon>Lamiales</taxon>
        <taxon>Scrophulariaceae</taxon>
        <taxon>Buddlejeae</taxon>
        <taxon>Buddleja</taxon>
    </lineage>
</organism>
<feature type="region of interest" description="Disordered" evidence="2">
    <location>
        <begin position="461"/>
        <end position="484"/>
    </location>
</feature>